<sequence length="59" mass="5892">MVDVCLHLMGTPTPESPAGAGAERGRIVQRVAVGGAVVAVAIMVTVALVVLPRGATAVR</sequence>
<reference evidence="2 3" key="1">
    <citation type="submission" date="2018-01" db="EMBL/GenBank/DDBJ databases">
        <title>Draft genome sequence of Sphaerisporangium sp. 7K107.</title>
        <authorList>
            <person name="Sahin N."/>
            <person name="Saygin H."/>
            <person name="Ay H."/>
        </authorList>
    </citation>
    <scope>NUCLEOTIDE SEQUENCE [LARGE SCALE GENOMIC DNA]</scope>
    <source>
        <strain evidence="2 3">7K107</strain>
    </source>
</reference>
<evidence type="ECO:0000313" key="2">
    <source>
        <dbReference type="EMBL" id="PZG24011.1"/>
    </source>
</evidence>
<feature type="non-terminal residue" evidence="2">
    <location>
        <position position="59"/>
    </location>
</feature>
<keyword evidence="1" id="KW-0472">Membrane</keyword>
<organism evidence="2 3">
    <name type="scientific">Spongiactinospora gelatinilytica</name>
    <dbReference type="NCBI Taxonomy" id="2666298"/>
    <lineage>
        <taxon>Bacteria</taxon>
        <taxon>Bacillati</taxon>
        <taxon>Actinomycetota</taxon>
        <taxon>Actinomycetes</taxon>
        <taxon>Streptosporangiales</taxon>
        <taxon>Streptosporangiaceae</taxon>
        <taxon>Spongiactinospora</taxon>
    </lineage>
</organism>
<accession>A0A2W2EMR2</accession>
<dbReference type="AlphaFoldDB" id="A0A2W2EMR2"/>
<evidence type="ECO:0000256" key="1">
    <source>
        <dbReference type="SAM" id="Phobius"/>
    </source>
</evidence>
<name>A0A2W2EMR2_9ACTN</name>
<dbReference type="EMBL" id="POUA01000513">
    <property type="protein sequence ID" value="PZG24011.1"/>
    <property type="molecule type" value="Genomic_DNA"/>
</dbReference>
<gene>
    <name evidence="2" type="ORF">C1I98_35940</name>
</gene>
<proteinExistence type="predicted"/>
<keyword evidence="1" id="KW-1133">Transmembrane helix</keyword>
<dbReference type="Proteomes" id="UP000248544">
    <property type="component" value="Unassembled WGS sequence"/>
</dbReference>
<keyword evidence="3" id="KW-1185">Reference proteome</keyword>
<protein>
    <submittedName>
        <fullName evidence="2">Uncharacterized protein</fullName>
    </submittedName>
</protein>
<comment type="caution">
    <text evidence="2">The sequence shown here is derived from an EMBL/GenBank/DDBJ whole genome shotgun (WGS) entry which is preliminary data.</text>
</comment>
<feature type="transmembrane region" description="Helical" evidence="1">
    <location>
        <begin position="31"/>
        <end position="51"/>
    </location>
</feature>
<evidence type="ECO:0000313" key="3">
    <source>
        <dbReference type="Proteomes" id="UP000248544"/>
    </source>
</evidence>
<keyword evidence="1" id="KW-0812">Transmembrane</keyword>